<evidence type="ECO:0000313" key="2">
    <source>
        <dbReference type="Proteomes" id="UP000001971"/>
    </source>
</evidence>
<evidence type="ECO:0000313" key="1">
    <source>
        <dbReference type="EMBL" id="ABG12533.1"/>
    </source>
</evidence>
<organism evidence="1 2">
    <name type="scientific">Yersinia pestis bv. Antiqua (strain Antiqua)</name>
    <dbReference type="NCBI Taxonomy" id="360102"/>
    <lineage>
        <taxon>Bacteria</taxon>
        <taxon>Pseudomonadati</taxon>
        <taxon>Pseudomonadota</taxon>
        <taxon>Gammaproteobacteria</taxon>
        <taxon>Enterobacterales</taxon>
        <taxon>Yersiniaceae</taxon>
        <taxon>Yersinia</taxon>
    </lineage>
</organism>
<name>A0A0E1NVE2_YERPA</name>
<evidence type="ECO:0008006" key="3">
    <source>
        <dbReference type="Google" id="ProtNLM"/>
    </source>
</evidence>
<dbReference type="KEGG" id="ypa:YPA_0565"/>
<gene>
    <name evidence="1" type="ordered locus">YPA_0565</name>
</gene>
<protein>
    <recommendedName>
        <fullName evidence="3">Integrase</fullName>
    </recommendedName>
</protein>
<sequence>MARTTRPLTHTEVQKAKTTDKDLTLHDGDGLFLLVVTNGAIVIHTQRLKSDPGGNLLS</sequence>
<proteinExistence type="predicted"/>
<accession>A0A0E1NVE2</accession>
<dbReference type="HOGENOM" id="CLU_027562_45_10_6"/>
<reference evidence="1 2" key="1">
    <citation type="journal article" date="2006" name="J. Bacteriol.">
        <title>Complete genome sequence of Yersinia pestis strains Antiqua and Nepal516: evidence of gene reduction in an emerging pathogen.</title>
        <authorList>
            <person name="Chain P.S."/>
            <person name="Hu P."/>
            <person name="Malfatti S.A."/>
            <person name="Radnedge L."/>
            <person name="Larimer F."/>
            <person name="Vergez L.M."/>
            <person name="Worsham P."/>
            <person name="Chu M.C."/>
            <person name="Andersen G.L."/>
        </authorList>
    </citation>
    <scope>NUCLEOTIDE SEQUENCE [LARGE SCALE GENOMIC DNA]</scope>
    <source>
        <strain evidence="1 2">Antiqua</strain>
    </source>
</reference>
<dbReference type="Proteomes" id="UP000001971">
    <property type="component" value="Chromosome"/>
</dbReference>
<dbReference type="PATRIC" id="fig|360102.15.peg.3589"/>
<dbReference type="AlphaFoldDB" id="A0A0E1NVE2"/>
<dbReference type="EMBL" id="CP000308">
    <property type="protein sequence ID" value="ABG12533.1"/>
    <property type="molecule type" value="Genomic_DNA"/>
</dbReference>